<evidence type="ECO:0000313" key="1">
    <source>
        <dbReference type="EMBL" id="JAH14149.1"/>
    </source>
</evidence>
<accession>A0A0E9QBJ4</accession>
<dbReference type="AlphaFoldDB" id="A0A0E9QBJ4"/>
<dbReference type="EMBL" id="GBXM01094428">
    <property type="protein sequence ID" value="JAH14149.1"/>
    <property type="molecule type" value="Transcribed_RNA"/>
</dbReference>
<reference evidence="1" key="1">
    <citation type="submission" date="2014-11" db="EMBL/GenBank/DDBJ databases">
        <authorList>
            <person name="Amaro Gonzalez C."/>
        </authorList>
    </citation>
    <scope>NUCLEOTIDE SEQUENCE</scope>
</reference>
<sequence>MYCPSSDLLRGEWVGLKTSLIVNRTTARLNIMHSMPLRVQPFKSWRSCCMPRHLILGL</sequence>
<proteinExistence type="predicted"/>
<reference evidence="1" key="2">
    <citation type="journal article" date="2015" name="Fish Shellfish Immunol.">
        <title>Early steps in the European eel (Anguilla anguilla)-Vibrio vulnificus interaction in the gills: Role of the RtxA13 toxin.</title>
        <authorList>
            <person name="Callol A."/>
            <person name="Pajuelo D."/>
            <person name="Ebbesson L."/>
            <person name="Teles M."/>
            <person name="MacKenzie S."/>
            <person name="Amaro C."/>
        </authorList>
    </citation>
    <scope>NUCLEOTIDE SEQUENCE</scope>
</reference>
<organism evidence="1">
    <name type="scientific">Anguilla anguilla</name>
    <name type="common">European freshwater eel</name>
    <name type="synonym">Muraena anguilla</name>
    <dbReference type="NCBI Taxonomy" id="7936"/>
    <lineage>
        <taxon>Eukaryota</taxon>
        <taxon>Metazoa</taxon>
        <taxon>Chordata</taxon>
        <taxon>Craniata</taxon>
        <taxon>Vertebrata</taxon>
        <taxon>Euteleostomi</taxon>
        <taxon>Actinopterygii</taxon>
        <taxon>Neopterygii</taxon>
        <taxon>Teleostei</taxon>
        <taxon>Anguilliformes</taxon>
        <taxon>Anguillidae</taxon>
        <taxon>Anguilla</taxon>
    </lineage>
</organism>
<protein>
    <submittedName>
        <fullName evidence="1">Uncharacterized protein</fullName>
    </submittedName>
</protein>
<name>A0A0E9QBJ4_ANGAN</name>